<dbReference type="GO" id="GO:0043024">
    <property type="term" value="F:ribosomal small subunit binding"/>
    <property type="evidence" value="ECO:0007669"/>
    <property type="project" value="TreeGrafter"/>
</dbReference>
<evidence type="ECO:0000256" key="14">
    <source>
        <dbReference type="RuleBase" id="RU003761"/>
    </source>
</evidence>
<feature type="region of interest" description="G3" evidence="13">
    <location>
        <begin position="127"/>
        <end position="130"/>
    </location>
</feature>
<dbReference type="NCBIfam" id="NF000908">
    <property type="entry name" value="PRK00089.1"/>
    <property type="match status" value="1"/>
</dbReference>
<evidence type="ECO:0000313" key="18">
    <source>
        <dbReference type="EMBL" id="TDP86885.1"/>
    </source>
</evidence>
<keyword evidence="3 12" id="KW-1003">Cell membrane</keyword>
<dbReference type="PROSITE" id="PS51713">
    <property type="entry name" value="G_ERA"/>
    <property type="match status" value="1"/>
</dbReference>
<dbReference type="Pfam" id="PF07650">
    <property type="entry name" value="KH_2"/>
    <property type="match status" value="1"/>
</dbReference>
<keyword evidence="6" id="KW-0997">Cell inner membrane</keyword>
<keyword evidence="4 12" id="KW-0963">Cytoplasm</keyword>
<evidence type="ECO:0000256" key="7">
    <source>
        <dbReference type="ARBA" id="ARBA00022730"/>
    </source>
</evidence>
<dbReference type="CDD" id="cd22534">
    <property type="entry name" value="KH-II_Era"/>
    <property type="match status" value="1"/>
</dbReference>
<dbReference type="RefSeq" id="WP_126536417.1">
    <property type="nucleotide sequence ID" value="NZ_BSPM01000008.1"/>
</dbReference>
<dbReference type="InterPro" id="IPR030388">
    <property type="entry name" value="G_ERA_dom"/>
</dbReference>
<gene>
    <name evidence="12" type="primary">era</name>
    <name evidence="18" type="ORF">EDD54_0769</name>
</gene>
<comment type="caution">
    <text evidence="18">The sequence shown here is derived from an EMBL/GenBank/DDBJ whole genome shotgun (WGS) entry which is preliminary data.</text>
</comment>
<dbReference type="HAMAP" id="MF_00367">
    <property type="entry name" value="GTPase_Era"/>
    <property type="match status" value="1"/>
</dbReference>
<feature type="region of interest" description="G4" evidence="13">
    <location>
        <begin position="189"/>
        <end position="192"/>
    </location>
</feature>
<feature type="compositionally biased region" description="Low complexity" evidence="15">
    <location>
        <begin position="15"/>
        <end position="25"/>
    </location>
</feature>
<dbReference type="GO" id="GO:0005829">
    <property type="term" value="C:cytosol"/>
    <property type="evidence" value="ECO:0007669"/>
    <property type="project" value="TreeGrafter"/>
</dbReference>
<feature type="domain" description="Era-type G" evidence="17">
    <location>
        <begin position="72"/>
        <end position="239"/>
    </location>
</feature>
<dbReference type="SUPFAM" id="SSF54814">
    <property type="entry name" value="Prokaryotic type KH domain (KH-domain type II)"/>
    <property type="match status" value="1"/>
</dbReference>
<dbReference type="Gene3D" id="3.40.50.300">
    <property type="entry name" value="P-loop containing nucleotide triphosphate hydrolases"/>
    <property type="match status" value="1"/>
</dbReference>
<dbReference type="PANTHER" id="PTHR42698">
    <property type="entry name" value="GTPASE ERA"/>
    <property type="match status" value="1"/>
</dbReference>
<evidence type="ECO:0000256" key="3">
    <source>
        <dbReference type="ARBA" id="ARBA00022475"/>
    </source>
</evidence>
<proteinExistence type="inferred from homology"/>
<evidence type="ECO:0000256" key="12">
    <source>
        <dbReference type="HAMAP-Rule" id="MF_00367"/>
    </source>
</evidence>
<dbReference type="GO" id="GO:0005886">
    <property type="term" value="C:plasma membrane"/>
    <property type="evidence" value="ECO:0007669"/>
    <property type="project" value="UniProtKB-SubCell"/>
</dbReference>
<feature type="region of interest" description="G2" evidence="13">
    <location>
        <begin position="106"/>
        <end position="110"/>
    </location>
</feature>
<feature type="compositionally biased region" description="Basic and acidic residues" evidence="15">
    <location>
        <begin position="1"/>
        <end position="11"/>
    </location>
</feature>
<evidence type="ECO:0000256" key="1">
    <source>
        <dbReference type="ARBA" id="ARBA00007921"/>
    </source>
</evidence>
<accession>A0A4R6RLA2</accession>
<feature type="binding site" evidence="12">
    <location>
        <begin position="80"/>
        <end position="87"/>
    </location>
    <ligand>
        <name>GTP</name>
        <dbReference type="ChEBI" id="CHEBI:37565"/>
    </ligand>
</feature>
<feature type="binding site" evidence="12">
    <location>
        <begin position="127"/>
        <end position="131"/>
    </location>
    <ligand>
        <name>GTP</name>
        <dbReference type="ChEBI" id="CHEBI:37565"/>
    </ligand>
</feature>
<evidence type="ECO:0000256" key="9">
    <source>
        <dbReference type="ARBA" id="ARBA00022884"/>
    </source>
</evidence>
<keyword evidence="9 12" id="KW-0694">RNA-binding</keyword>
<dbReference type="InterPro" id="IPR005225">
    <property type="entry name" value="Small_GTP-bd"/>
</dbReference>
<organism evidence="18 19">
    <name type="scientific">Oharaeibacter diazotrophicus</name>
    <dbReference type="NCBI Taxonomy" id="1920512"/>
    <lineage>
        <taxon>Bacteria</taxon>
        <taxon>Pseudomonadati</taxon>
        <taxon>Pseudomonadota</taxon>
        <taxon>Alphaproteobacteria</taxon>
        <taxon>Hyphomicrobiales</taxon>
        <taxon>Pleomorphomonadaceae</taxon>
        <taxon>Oharaeibacter</taxon>
    </lineage>
</organism>
<evidence type="ECO:0000259" key="16">
    <source>
        <dbReference type="PROSITE" id="PS50823"/>
    </source>
</evidence>
<comment type="subunit">
    <text evidence="12">Monomer.</text>
</comment>
<dbReference type="PROSITE" id="PS50823">
    <property type="entry name" value="KH_TYPE_2"/>
    <property type="match status" value="1"/>
</dbReference>
<evidence type="ECO:0000256" key="4">
    <source>
        <dbReference type="ARBA" id="ARBA00022490"/>
    </source>
</evidence>
<dbReference type="InterPro" id="IPR005662">
    <property type="entry name" value="GTPase_Era-like"/>
</dbReference>
<keyword evidence="10 12" id="KW-0342">GTP-binding</keyword>
<dbReference type="InterPro" id="IPR027417">
    <property type="entry name" value="P-loop_NTPase"/>
</dbReference>
<evidence type="ECO:0000256" key="15">
    <source>
        <dbReference type="SAM" id="MobiDB-lite"/>
    </source>
</evidence>
<dbReference type="PRINTS" id="PR00326">
    <property type="entry name" value="GTP1OBG"/>
</dbReference>
<dbReference type="InterPro" id="IPR009019">
    <property type="entry name" value="KH_sf_prok-type"/>
</dbReference>
<sequence>MTTAGRDRGPDDDATPPTVETAAPETDTRQDDADVFDGDDLDEGEDDDFGDDEDFAAAVPVPAAPPLDGPTRAGFVALIGAPNAGKSTLINQLVGAKVSIVSHKVQTTRAIMRGIVMHGAAQVIFVDTPGIFTPKRRLDRAMVDTAWGGASDADVVALLIDAKRGVSEDVEPILARLADVRLPKVLVLNKIDTVKRDSLLALAADINARVAFDATFMVSALNGSGVHDLTRHLAEKLPEGPWLYPEDQISDLPMRMLAAEITREKVFLRLHDELPYASTVETEQWKDLKDGAVRIEQTLFVERESQRKIVLGKGGQTIRAISMAAREELQELLERPVHLFLYVKVRENWADDPERYREMGLEYPRKG</sequence>
<evidence type="ECO:0000256" key="11">
    <source>
        <dbReference type="ARBA" id="ARBA00023136"/>
    </source>
</evidence>
<comment type="subcellular location">
    <subcellularLocation>
        <location evidence="12">Cytoplasm</location>
    </subcellularLocation>
    <subcellularLocation>
        <location evidence="12">Cell membrane</location>
        <topology evidence="12">Peripheral membrane protein</topology>
    </subcellularLocation>
</comment>
<dbReference type="OrthoDB" id="9805918at2"/>
<feature type="domain" description="KH type-2" evidence="16">
    <location>
        <begin position="270"/>
        <end position="347"/>
    </location>
</feature>
<feature type="region of interest" description="Disordered" evidence="15">
    <location>
        <begin position="1"/>
        <end position="51"/>
    </location>
</feature>
<dbReference type="NCBIfam" id="TIGR00436">
    <property type="entry name" value="era"/>
    <property type="match status" value="1"/>
</dbReference>
<keyword evidence="19" id="KW-1185">Reference proteome</keyword>
<dbReference type="Pfam" id="PF01926">
    <property type="entry name" value="MMR_HSR1"/>
    <property type="match status" value="1"/>
</dbReference>
<evidence type="ECO:0000256" key="8">
    <source>
        <dbReference type="ARBA" id="ARBA00022741"/>
    </source>
</evidence>
<dbReference type="InterPro" id="IPR006073">
    <property type="entry name" value="GTP-bd"/>
</dbReference>
<dbReference type="PANTHER" id="PTHR42698:SF1">
    <property type="entry name" value="GTPASE ERA, MITOCHONDRIAL"/>
    <property type="match status" value="1"/>
</dbReference>
<dbReference type="GO" id="GO:0005525">
    <property type="term" value="F:GTP binding"/>
    <property type="evidence" value="ECO:0007669"/>
    <property type="project" value="UniProtKB-UniRule"/>
</dbReference>
<dbReference type="CDD" id="cd04163">
    <property type="entry name" value="Era"/>
    <property type="match status" value="1"/>
</dbReference>
<evidence type="ECO:0000256" key="6">
    <source>
        <dbReference type="ARBA" id="ARBA00022519"/>
    </source>
</evidence>
<dbReference type="EMBL" id="SNXY01000006">
    <property type="protein sequence ID" value="TDP86885.1"/>
    <property type="molecule type" value="Genomic_DNA"/>
</dbReference>
<reference evidence="18 19" key="1">
    <citation type="submission" date="2019-03" db="EMBL/GenBank/DDBJ databases">
        <title>Genomic Encyclopedia of Type Strains, Phase IV (KMG-IV): sequencing the most valuable type-strain genomes for metagenomic binning, comparative biology and taxonomic classification.</title>
        <authorList>
            <person name="Goeker M."/>
        </authorList>
    </citation>
    <scope>NUCLEOTIDE SEQUENCE [LARGE SCALE GENOMIC DNA]</scope>
    <source>
        <strain evidence="18 19">DSM 102969</strain>
    </source>
</reference>
<dbReference type="NCBIfam" id="TIGR00231">
    <property type="entry name" value="small_GTP"/>
    <property type="match status" value="1"/>
</dbReference>
<evidence type="ECO:0000256" key="5">
    <source>
        <dbReference type="ARBA" id="ARBA00022517"/>
    </source>
</evidence>
<keyword evidence="8 12" id="KW-0547">Nucleotide-binding</keyword>
<evidence type="ECO:0000313" key="19">
    <source>
        <dbReference type="Proteomes" id="UP000294547"/>
    </source>
</evidence>
<feature type="region of interest" description="G1" evidence="13">
    <location>
        <begin position="80"/>
        <end position="87"/>
    </location>
</feature>
<evidence type="ECO:0000259" key="17">
    <source>
        <dbReference type="PROSITE" id="PS51713"/>
    </source>
</evidence>
<evidence type="ECO:0000256" key="13">
    <source>
        <dbReference type="PROSITE-ProRule" id="PRU01050"/>
    </source>
</evidence>
<keyword evidence="11 12" id="KW-0472">Membrane</keyword>
<name>A0A4R6RLA2_9HYPH</name>
<dbReference type="Proteomes" id="UP000294547">
    <property type="component" value="Unassembled WGS sequence"/>
</dbReference>
<dbReference type="SUPFAM" id="SSF52540">
    <property type="entry name" value="P-loop containing nucleoside triphosphate hydrolases"/>
    <property type="match status" value="1"/>
</dbReference>
<feature type="compositionally biased region" description="Acidic residues" evidence="15">
    <location>
        <begin position="33"/>
        <end position="51"/>
    </location>
</feature>
<keyword evidence="5 12" id="KW-0690">Ribosome biogenesis</keyword>
<evidence type="ECO:0000256" key="2">
    <source>
        <dbReference type="ARBA" id="ARBA00020484"/>
    </source>
</evidence>
<dbReference type="GO" id="GO:0000028">
    <property type="term" value="P:ribosomal small subunit assembly"/>
    <property type="evidence" value="ECO:0007669"/>
    <property type="project" value="TreeGrafter"/>
</dbReference>
<comment type="similarity">
    <text evidence="1 12 13 14">Belongs to the TRAFAC class TrmE-Era-EngA-EngB-Septin-like GTPase superfamily. Era GTPase family.</text>
</comment>
<feature type="region of interest" description="G5" evidence="13">
    <location>
        <begin position="218"/>
        <end position="220"/>
    </location>
</feature>
<dbReference type="Gene3D" id="3.30.300.20">
    <property type="match status" value="1"/>
</dbReference>
<keyword evidence="7 12" id="KW-0699">rRNA-binding</keyword>
<dbReference type="AlphaFoldDB" id="A0A4R6RLA2"/>
<feature type="binding site" evidence="12">
    <location>
        <begin position="189"/>
        <end position="192"/>
    </location>
    <ligand>
        <name>GTP</name>
        <dbReference type="ChEBI" id="CHEBI:37565"/>
    </ligand>
</feature>
<dbReference type="FunFam" id="3.30.300.20:FF:000031">
    <property type="entry name" value="GTPase Era"/>
    <property type="match status" value="1"/>
</dbReference>
<dbReference type="GO" id="GO:0070181">
    <property type="term" value="F:small ribosomal subunit rRNA binding"/>
    <property type="evidence" value="ECO:0007669"/>
    <property type="project" value="UniProtKB-UniRule"/>
</dbReference>
<dbReference type="InterPro" id="IPR015946">
    <property type="entry name" value="KH_dom-like_a/b"/>
</dbReference>
<dbReference type="InterPro" id="IPR004044">
    <property type="entry name" value="KH_dom_type_2"/>
</dbReference>
<evidence type="ECO:0000256" key="10">
    <source>
        <dbReference type="ARBA" id="ARBA00023134"/>
    </source>
</evidence>
<dbReference type="GO" id="GO:0003924">
    <property type="term" value="F:GTPase activity"/>
    <property type="evidence" value="ECO:0007669"/>
    <property type="project" value="UniProtKB-UniRule"/>
</dbReference>
<protein>
    <recommendedName>
        <fullName evidence="2 12">GTPase Era</fullName>
    </recommendedName>
</protein>
<comment type="function">
    <text evidence="12">An essential GTPase that binds both GDP and GTP, with rapid nucleotide exchange. Plays a role in 16S rRNA processing and 30S ribosomal subunit biogenesis and possibly also in cell cycle regulation and energy metabolism.</text>
</comment>